<evidence type="ECO:0000313" key="4">
    <source>
        <dbReference type="EMBL" id="KRG65802.1"/>
    </source>
</evidence>
<dbReference type="Pfam" id="PF06791">
    <property type="entry name" value="TMP_2"/>
    <property type="match status" value="1"/>
</dbReference>
<keyword evidence="5" id="KW-1185">Reference proteome</keyword>
<dbReference type="AlphaFoldDB" id="A0A0R0CI02"/>
<dbReference type="PATRIC" id="fig|405446.3.peg.2672"/>
<feature type="domain" description="Bacteriophage tail tape measure N-terminal" evidence="3">
    <location>
        <begin position="214"/>
        <end position="397"/>
    </location>
</feature>
<dbReference type="InterPro" id="IPR009628">
    <property type="entry name" value="Phage_tape_measure_N"/>
</dbReference>
<sequence>MNRDFTMDLRMRADFAQARREMQQTSAQLENTAETARAATEELDAVGKGGNGGMARAREQDAAAQAAWLRASEATRNAVAQEIGLISQLQERLDRGAGSWNDLADTEAMLDKAMAKGLVTAEEYDEALAKLNKSHSILQRGTDEQNKSLDGTMGRYDKASAQLQKLARDEQALKKALDSGRISTEQYQRATAALQAKRAQIVDAGQQSSMMRRLNLESAGTQRNLSQLVSYAATGNWQLAGNQILQLGNSAGAAGALFSGLGVSVAGATAVVLAAGAAAYQSYTEYRALETALLATGNAAGVTAGELGNIRNSIGDADGEYGKAQQALQGLASSGAVAESSLESAGRAAVNLSELTGGSIESMTAKVITLAKSPVSAMAELNDNYRFLTLEVYNNVRSLEDQGRAQEAAKVLIEELDRVTAQRVATMRQNASTLEAKWHDVAAAIKGAWRTAKDVFDQSVEGDIRRAEWDLNFQLWSNDGKENDRSRQRRADLEQLRQQKAVTDEAARAEGRLQAVQSAGIDAQRDIQGVLDSGASKAAQYSREVVNLSKKFAALREAASAGNSDNPLLTDVVFGADGSVSGGAYDTALAQLREKYKDRSGGRGSGRSARSGVDRVDDAAKRELQNLAQQVAMLGELEEGEAKVSNAARMRYEVEGGQFKNASGRMKEQLQDWAQALDFEQKRKDATTALYQAEAQIAQLQGRGKSGEYEKVNRQLELQKRSLEEIGNAAGAADIAKLLNLREANENLTELQRKYNEVMSAIRGEQERINFELQAGIITESDAQQRIVELYRNKLGTLREIVPQMRAAAEALGNPDALANVEAIELKLREMAVTTNSLQRAVGSTFQSSFKTALVSLATDTDSLGGLVRNFMSSMSSGMAEWAADQLSQMMRAGLMDKLAKWFPSLFGTAEVETPESAALVNAGTTVAGAITEAGASAASAIAGAAVGGTGLPAVGGVEIGPSGVADAAAQTTDNIASADKAADKLALSGKGIQLGAIGLVGAAANLATAAGGLSPGANAVIQAAVQLLTAAIAMRAANSASGIGFAGGGYTGDGGKFVPAGTVHRGEYVMPQETVSYYGLETMRAIHQHRAAFAAIPAPRVGVASPRFQFADGGFAERAMPGAGTSIEILNFTDIEQLAQRVANSDPMRRSIVNTTIEEGGSIRAGWQG</sequence>
<organism evidence="4 5">
    <name type="scientific">Stenotrophomonas terrae</name>
    <dbReference type="NCBI Taxonomy" id="405446"/>
    <lineage>
        <taxon>Bacteria</taxon>
        <taxon>Pseudomonadati</taxon>
        <taxon>Pseudomonadota</taxon>
        <taxon>Gammaproteobacteria</taxon>
        <taxon>Lysobacterales</taxon>
        <taxon>Lysobacteraceae</taxon>
        <taxon>Stenotrophomonas</taxon>
    </lineage>
</organism>
<keyword evidence="1" id="KW-0175">Coiled coil</keyword>
<evidence type="ECO:0000313" key="5">
    <source>
        <dbReference type="Proteomes" id="UP000051863"/>
    </source>
</evidence>
<feature type="region of interest" description="Disordered" evidence="2">
    <location>
        <begin position="596"/>
        <end position="616"/>
    </location>
</feature>
<comment type="caution">
    <text evidence="4">The sequence shown here is derived from an EMBL/GenBank/DDBJ whole genome shotgun (WGS) entry which is preliminary data.</text>
</comment>
<reference evidence="4 5" key="1">
    <citation type="submission" date="2015-05" db="EMBL/GenBank/DDBJ databases">
        <title>Genome sequencing and analysis of members of genus Stenotrophomonas.</title>
        <authorList>
            <person name="Patil P.P."/>
            <person name="Midha S."/>
            <person name="Patil P.B."/>
        </authorList>
    </citation>
    <scope>NUCLEOTIDE SEQUENCE [LARGE SCALE GENOMIC DNA]</scope>
    <source>
        <strain evidence="4 5">DSM 18941</strain>
    </source>
</reference>
<evidence type="ECO:0000256" key="2">
    <source>
        <dbReference type="SAM" id="MobiDB-lite"/>
    </source>
</evidence>
<protein>
    <recommendedName>
        <fullName evidence="3">Bacteriophage tail tape measure N-terminal domain-containing protein</fullName>
    </recommendedName>
</protein>
<proteinExistence type="predicted"/>
<accession>A0A0R0CI02</accession>
<evidence type="ECO:0000259" key="3">
    <source>
        <dbReference type="Pfam" id="PF06791"/>
    </source>
</evidence>
<feature type="coiled-coil region" evidence="1">
    <location>
        <begin position="15"/>
        <end position="42"/>
    </location>
</feature>
<evidence type="ECO:0000256" key="1">
    <source>
        <dbReference type="SAM" id="Coils"/>
    </source>
</evidence>
<name>A0A0R0CI02_9GAMM</name>
<feature type="coiled-coil region" evidence="1">
    <location>
        <begin position="683"/>
        <end position="768"/>
    </location>
</feature>
<dbReference type="EMBL" id="LDJJ01000051">
    <property type="protein sequence ID" value="KRG65802.1"/>
    <property type="molecule type" value="Genomic_DNA"/>
</dbReference>
<gene>
    <name evidence="4" type="ORF">ABB27_14625</name>
</gene>
<dbReference type="Proteomes" id="UP000051863">
    <property type="component" value="Unassembled WGS sequence"/>
</dbReference>